<name>A0A1C3W7R8_9HYPH</name>
<evidence type="ECO:0000313" key="2">
    <source>
        <dbReference type="Proteomes" id="UP000199435"/>
    </source>
</evidence>
<sequence length="81" mass="9027">MGGKVRGNQQRLAVVAKPFVAYKIVFKGVPMVVKRALNSFDTGQADAAYSLCYKKSQLFRRSRCSLRTAVSGWRRTLLVSS</sequence>
<dbReference type="RefSeq" id="WP_092852083.1">
    <property type="nucleotide sequence ID" value="NZ_FMAH01000024.1"/>
</dbReference>
<organism evidence="1 2">
    <name type="scientific">Rhizobium miluonense</name>
    <dbReference type="NCBI Taxonomy" id="411945"/>
    <lineage>
        <taxon>Bacteria</taxon>
        <taxon>Pseudomonadati</taxon>
        <taxon>Pseudomonadota</taxon>
        <taxon>Alphaproteobacteria</taxon>
        <taxon>Hyphomicrobiales</taxon>
        <taxon>Rhizobiaceae</taxon>
        <taxon>Rhizobium/Agrobacterium group</taxon>
        <taxon>Rhizobium</taxon>
    </lineage>
</organism>
<dbReference type="AlphaFoldDB" id="A0A1C3W7R8"/>
<proteinExistence type="predicted"/>
<protein>
    <submittedName>
        <fullName evidence="1">Uncharacterized protein</fullName>
    </submittedName>
</protein>
<dbReference type="STRING" id="411945.GA0061102_102434"/>
<accession>A0A1C3W7R8</accession>
<dbReference type="OrthoDB" id="9815029at2"/>
<evidence type="ECO:0000313" key="1">
    <source>
        <dbReference type="EMBL" id="SCB35915.1"/>
    </source>
</evidence>
<keyword evidence="2" id="KW-1185">Reference proteome</keyword>
<reference evidence="2" key="1">
    <citation type="submission" date="2016-08" db="EMBL/GenBank/DDBJ databases">
        <authorList>
            <person name="Varghese N."/>
            <person name="Submissions Spin"/>
        </authorList>
    </citation>
    <scope>NUCLEOTIDE SEQUENCE [LARGE SCALE GENOMIC DNA]</scope>
    <source>
        <strain evidence="2">HAMBI 2971</strain>
    </source>
</reference>
<dbReference type="Proteomes" id="UP000199435">
    <property type="component" value="Unassembled WGS sequence"/>
</dbReference>
<dbReference type="EMBL" id="FMAH01000024">
    <property type="protein sequence ID" value="SCB35915.1"/>
    <property type="molecule type" value="Genomic_DNA"/>
</dbReference>
<gene>
    <name evidence="1" type="ORF">GA0061102_102434</name>
</gene>